<gene>
    <name evidence="4" type="ORF">IQ249_20775</name>
</gene>
<dbReference type="Pfam" id="PF07589">
    <property type="entry name" value="PEP-CTERM"/>
    <property type="match status" value="1"/>
</dbReference>
<organism evidence="4 5">
    <name type="scientific">Lusitaniella coriacea LEGE 07157</name>
    <dbReference type="NCBI Taxonomy" id="945747"/>
    <lineage>
        <taxon>Bacteria</taxon>
        <taxon>Bacillati</taxon>
        <taxon>Cyanobacteriota</taxon>
        <taxon>Cyanophyceae</taxon>
        <taxon>Spirulinales</taxon>
        <taxon>Lusitaniellaceae</taxon>
        <taxon>Lusitaniella</taxon>
    </lineage>
</organism>
<comment type="caution">
    <text evidence="4">The sequence shown here is derived from an EMBL/GenBank/DDBJ whole genome shotgun (WGS) entry which is preliminary data.</text>
</comment>
<feature type="domain" description="Ice-binding protein C-terminal" evidence="2">
    <location>
        <begin position="228"/>
        <end position="252"/>
    </location>
</feature>
<dbReference type="Proteomes" id="UP000654482">
    <property type="component" value="Unassembled WGS sequence"/>
</dbReference>
<proteinExistence type="predicted"/>
<dbReference type="InterPro" id="IPR025193">
    <property type="entry name" value="DUF4114"/>
</dbReference>
<feature type="domain" description="DUF4114" evidence="3">
    <location>
        <begin position="130"/>
        <end position="218"/>
    </location>
</feature>
<accession>A0A8J7E283</accession>
<keyword evidence="5" id="KW-1185">Reference proteome</keyword>
<evidence type="ECO:0000313" key="5">
    <source>
        <dbReference type="Proteomes" id="UP000654482"/>
    </source>
</evidence>
<dbReference type="EMBL" id="JADEWZ010000043">
    <property type="protein sequence ID" value="MBE9118331.1"/>
    <property type="molecule type" value="Genomic_DNA"/>
</dbReference>
<feature type="signal peptide" evidence="1">
    <location>
        <begin position="1"/>
        <end position="22"/>
    </location>
</feature>
<evidence type="ECO:0000313" key="4">
    <source>
        <dbReference type="EMBL" id="MBE9118331.1"/>
    </source>
</evidence>
<dbReference type="NCBIfam" id="TIGR02595">
    <property type="entry name" value="PEP_CTERM"/>
    <property type="match status" value="1"/>
</dbReference>
<keyword evidence="1" id="KW-0732">Signal</keyword>
<evidence type="ECO:0000256" key="1">
    <source>
        <dbReference type="SAM" id="SignalP"/>
    </source>
</evidence>
<evidence type="ECO:0000259" key="3">
    <source>
        <dbReference type="Pfam" id="PF13448"/>
    </source>
</evidence>
<reference evidence="4" key="1">
    <citation type="submission" date="2020-10" db="EMBL/GenBank/DDBJ databases">
        <authorList>
            <person name="Castelo-Branco R."/>
            <person name="Eusebio N."/>
            <person name="Adriana R."/>
            <person name="Vieira A."/>
            <person name="Brugerolle De Fraissinette N."/>
            <person name="Rezende De Castro R."/>
            <person name="Schneider M.P."/>
            <person name="Vasconcelos V."/>
            <person name="Leao P.N."/>
        </authorList>
    </citation>
    <scope>NUCLEOTIDE SEQUENCE</scope>
    <source>
        <strain evidence="4">LEGE 07157</strain>
    </source>
</reference>
<name>A0A8J7E283_9CYAN</name>
<dbReference type="AlphaFoldDB" id="A0A8J7E283"/>
<protein>
    <submittedName>
        <fullName evidence="4">DUF4114 domain-containing protein</fullName>
    </submittedName>
</protein>
<dbReference type="Pfam" id="PF13448">
    <property type="entry name" value="DUF4114"/>
    <property type="match status" value="1"/>
</dbReference>
<evidence type="ECO:0000259" key="2">
    <source>
        <dbReference type="Pfam" id="PF07589"/>
    </source>
</evidence>
<feature type="chain" id="PRO_5035186428" evidence="1">
    <location>
        <begin position="23"/>
        <end position="257"/>
    </location>
</feature>
<sequence>MSNKILTGLLAATTAFSSFAIADVAQADQLNQDLYDLFRSEYVQTERDALENPETHRLEPGSLVTTGGDVDLFFLTEGATYINRLLYSVNGGGLGGTFDDRQIASNDRELAGFNNDTTMTLGEGETLGSFAEGSVLDFFLHSRGYWEGHSGWMLGADESQNADGLQHIAAYDYFDGTDSWVILSFEDMLGDGSEGSNMYKPNDTPSDRDFNDAVFAIRGVTRGTTSTPVPEPTATLALFGLAAAGFTGLRRRNKASK</sequence>
<dbReference type="RefSeq" id="WP_194031420.1">
    <property type="nucleotide sequence ID" value="NZ_JADEWZ010000043.1"/>
</dbReference>
<dbReference type="InterPro" id="IPR013424">
    <property type="entry name" value="Ice-binding_C"/>
</dbReference>